<comment type="similarity">
    <text evidence="1 3">Belongs to the class-III pyridoxal-phosphate-dependent aminotransferase family.</text>
</comment>
<gene>
    <name evidence="4" type="ORF">DDW44_00335</name>
</gene>
<dbReference type="InterPro" id="IPR015422">
    <property type="entry name" value="PyrdxlP-dep_Trfase_small"/>
</dbReference>
<sequence length="458" mass="48338">MDPRTSRRRRSRASADAVTGDVSSLLLPNTVVGGPASPRCMVGGRGALLWDGSGRQYIDATAGLGQCAVGYGHPQLVQAAALQMQRLASFPMFAGSVSEPAISLADRLRAIAPIGLSKTFYTSGGSEGVETALKFVRIAHFSTGASERTLILTRKGAYHGTTAGALAVTDIDAFHLGLRGSRQQSVPLSLPHARPLGPDATDMLINELERTIAAIGGERIAAFIGEPVLGVSGMIPAPPGYWPRLQQVLKRHRILLIADEVATGYGRTGDWFACPQQGIEPDIMVTAKALTSGYVPMGAVLFSDAVIDMLHGTRLPHGFTFGGHAAAAAVALANLDVIEQEHLTDRAAKLGTHLLRQLEPLEELPWVEEVRGTGLMLAVELTPHAAAAARDLPARAAASGVLLRNSPHNICLTPPLVITDAQAQHTIDVITAEVRALGRARSPRAVTEREGGSVRRPG</sequence>
<keyword evidence="2 3" id="KW-0663">Pyridoxal phosphate</keyword>
<dbReference type="InterPro" id="IPR049704">
    <property type="entry name" value="Aminotrans_3_PPA_site"/>
</dbReference>
<dbReference type="CDD" id="cd00610">
    <property type="entry name" value="OAT_like"/>
    <property type="match status" value="1"/>
</dbReference>
<name>A0A2S1SLY7_9ACTN</name>
<proteinExistence type="inferred from homology"/>
<dbReference type="InterPro" id="IPR005814">
    <property type="entry name" value="Aminotrans_3"/>
</dbReference>
<dbReference type="GO" id="GO:0008483">
    <property type="term" value="F:transaminase activity"/>
    <property type="evidence" value="ECO:0007669"/>
    <property type="project" value="UniProtKB-KW"/>
</dbReference>
<dbReference type="SUPFAM" id="SSF53383">
    <property type="entry name" value="PLP-dependent transferases"/>
    <property type="match status" value="1"/>
</dbReference>
<dbReference type="PIRSF" id="PIRSF000521">
    <property type="entry name" value="Transaminase_4ab_Lys_Orn"/>
    <property type="match status" value="1"/>
</dbReference>
<dbReference type="KEGG" id="stir:DDW44_00335"/>
<dbReference type="Pfam" id="PF00202">
    <property type="entry name" value="Aminotran_3"/>
    <property type="match status" value="1"/>
</dbReference>
<dbReference type="Gene3D" id="3.40.640.10">
    <property type="entry name" value="Type I PLP-dependent aspartate aminotransferase-like (Major domain)"/>
    <property type="match status" value="1"/>
</dbReference>
<dbReference type="PANTHER" id="PTHR43094:SF1">
    <property type="entry name" value="AMINOTRANSFERASE CLASS-III"/>
    <property type="match status" value="1"/>
</dbReference>
<accession>A0A2S1SLY7</accession>
<organism evidence="4 5">
    <name type="scientific">Streptomyces tirandamycinicus</name>
    <dbReference type="NCBI Taxonomy" id="2174846"/>
    <lineage>
        <taxon>Bacteria</taxon>
        <taxon>Bacillati</taxon>
        <taxon>Actinomycetota</taxon>
        <taxon>Actinomycetes</taxon>
        <taxon>Kitasatosporales</taxon>
        <taxon>Streptomycetaceae</taxon>
        <taxon>Streptomyces</taxon>
    </lineage>
</organism>
<keyword evidence="4" id="KW-0032">Aminotransferase</keyword>
<dbReference type="PROSITE" id="PS00600">
    <property type="entry name" value="AA_TRANSFER_CLASS_3"/>
    <property type="match status" value="1"/>
</dbReference>
<evidence type="ECO:0000313" key="4">
    <source>
        <dbReference type="EMBL" id="AWI27391.1"/>
    </source>
</evidence>
<evidence type="ECO:0000313" key="5">
    <source>
        <dbReference type="Proteomes" id="UP000244900"/>
    </source>
</evidence>
<keyword evidence="5" id="KW-1185">Reference proteome</keyword>
<dbReference type="OrthoDB" id="9801834at2"/>
<evidence type="ECO:0000256" key="3">
    <source>
        <dbReference type="RuleBase" id="RU003560"/>
    </source>
</evidence>
<evidence type="ECO:0000256" key="1">
    <source>
        <dbReference type="ARBA" id="ARBA00008954"/>
    </source>
</evidence>
<dbReference type="PANTHER" id="PTHR43094">
    <property type="entry name" value="AMINOTRANSFERASE"/>
    <property type="match status" value="1"/>
</dbReference>
<dbReference type="EMBL" id="CP029188">
    <property type="protein sequence ID" value="AWI27391.1"/>
    <property type="molecule type" value="Genomic_DNA"/>
</dbReference>
<protein>
    <submittedName>
        <fullName evidence="4">Aspartate aminotransferase family protein</fullName>
    </submittedName>
</protein>
<dbReference type="InterPro" id="IPR015424">
    <property type="entry name" value="PyrdxlP-dep_Trfase"/>
</dbReference>
<dbReference type="Proteomes" id="UP000244900">
    <property type="component" value="Chromosome"/>
</dbReference>
<reference evidence="4 5" key="1">
    <citation type="submission" date="2018-05" db="EMBL/GenBank/DDBJ databases">
        <title>Complete genome sequence of sponge-derived Streptomyces sp. HNM0039.</title>
        <authorList>
            <person name="Huang X."/>
            <person name="Zhou S."/>
        </authorList>
    </citation>
    <scope>NUCLEOTIDE SEQUENCE [LARGE SCALE GENOMIC DNA]</scope>
    <source>
        <strain evidence="4 5">HNM0039</strain>
    </source>
</reference>
<dbReference type="GO" id="GO:0030170">
    <property type="term" value="F:pyridoxal phosphate binding"/>
    <property type="evidence" value="ECO:0007669"/>
    <property type="project" value="InterPro"/>
</dbReference>
<keyword evidence="4" id="KW-0808">Transferase</keyword>
<dbReference type="RefSeq" id="WP_108905151.1">
    <property type="nucleotide sequence ID" value="NZ_CP029188.1"/>
</dbReference>
<dbReference type="Gene3D" id="3.90.1150.10">
    <property type="entry name" value="Aspartate Aminotransferase, domain 1"/>
    <property type="match status" value="1"/>
</dbReference>
<evidence type="ECO:0000256" key="2">
    <source>
        <dbReference type="ARBA" id="ARBA00022898"/>
    </source>
</evidence>
<dbReference type="InterPro" id="IPR015421">
    <property type="entry name" value="PyrdxlP-dep_Trfase_major"/>
</dbReference>
<dbReference type="AlphaFoldDB" id="A0A2S1SLY7"/>